<evidence type="ECO:0000313" key="6">
    <source>
        <dbReference type="Proteomes" id="UP001239626"/>
    </source>
</evidence>
<reference evidence="5 6" key="1">
    <citation type="submission" date="2023-07" db="EMBL/GenBank/DDBJ databases">
        <title>Sorghum-associated microbial communities from plants grown in Nebraska, USA.</title>
        <authorList>
            <person name="Schachtman D."/>
        </authorList>
    </citation>
    <scope>NUCLEOTIDE SEQUENCE [LARGE SCALE GENOMIC DNA]</scope>
    <source>
        <strain evidence="5 6">BE332</strain>
    </source>
</reference>
<dbReference type="RefSeq" id="WP_307489330.1">
    <property type="nucleotide sequence ID" value="NZ_JAUSVB010000001.1"/>
</dbReference>
<protein>
    <recommendedName>
        <fullName evidence="2">alpha-amylase</fullName>
        <ecNumber evidence="2">3.2.1.1</ecNumber>
    </recommendedName>
    <alternativeName>
        <fullName evidence="3">1,4-alpha-D-glucan glucanohydrolase</fullName>
    </alternativeName>
</protein>
<feature type="compositionally biased region" description="Gly residues" evidence="4">
    <location>
        <begin position="273"/>
        <end position="288"/>
    </location>
</feature>
<dbReference type="InterPro" id="IPR013784">
    <property type="entry name" value="Carb-bd-like_fold"/>
</dbReference>
<feature type="compositionally biased region" description="Basic and acidic residues" evidence="4">
    <location>
        <begin position="259"/>
        <end position="269"/>
    </location>
</feature>
<dbReference type="Proteomes" id="UP001239626">
    <property type="component" value="Unassembled WGS sequence"/>
</dbReference>
<dbReference type="Pfam" id="PF13620">
    <property type="entry name" value="CarboxypepD_reg"/>
    <property type="match status" value="2"/>
</dbReference>
<organism evidence="5 6">
    <name type="scientific">Cellulomonas humilata</name>
    <dbReference type="NCBI Taxonomy" id="144055"/>
    <lineage>
        <taxon>Bacteria</taxon>
        <taxon>Bacillati</taxon>
        <taxon>Actinomycetota</taxon>
        <taxon>Actinomycetes</taxon>
        <taxon>Micrococcales</taxon>
        <taxon>Cellulomonadaceae</taxon>
        <taxon>Cellulomonas</taxon>
    </lineage>
</organism>
<gene>
    <name evidence="5" type="ORF">J2X26_000377</name>
</gene>
<sequence length="2002" mass="200867">MAVAPQRTAQGAPSVLAEPGAHASPGQSAVLRVHARNITTQAQDIAFSAIGLEGAWLPAPVAVPGVPADATVTVELPLLPPVGAAPGDYPFVVAVEARTPGAAPATTLAEVVLRVDGVSDLVLSVEPADSRTVRRRAIQVVLANTGEQPVRVRLDAVGDADLAVALFADDVDLDPHQTIRIPGQVRALRPRVVGSTRRSPFHVVATGARAPQRFDGSVALRPLLTSTVLKAVAITMVSLLWIGAVLAALPLVSQVVADRSQEQAKKPSDESTDGGGTDGGTDGGTGGGTEEEAPPPGGPAPLVPGVRVAGQVTGSEPAGVQVTVAPASAFTPAGTETPPSTASGADRRLVALAALTSPGRAAAAVLAAAETSPSTDAGKVLGLALPVELTDQASQRRSTTTDEKGTWAFADLSATGRYLIVLSKPGYQTQRFMVTGAEAAAAPLTLEMVPGNGRMSGTITGPGGAAGGVEITLSDGTTTVTTRTATTGRVGRWEVDGLSTPSTYLVTAGTERLGVQSVLVRLEADGTRTVNLALRSGVATLSGTVRGTDSLGGFGGLGGLTVTASAGEVTRTATTVTGDRAGTVVLPDLPVPASYTVTVSGAGYATQTRQVDLGPEGIDPLDIVMTSVGGVVEGTVTATGGGGLAGAGLTLDGPAGTYKTMAASDGSGTFRLSGIDPGQYVLTATVFGHEPGSAQVTVTSGSTSRADLVLTPIPGDGLVATSRIRGSVRDASTGGQVTCPHIRPEDGGCRITVNGDVADSSGATNRFTSTAGPDEDYTFPKPGDPGLLPGLYRLTISAPGYEDGHVNVTVPMGQVVEATPVALELSPSIVGTVQARVGAVSTDTCVIAVPTTPGVVVPTAPCTRGVTTCEITGAACSFIGINGSYEINRLTAGAYTVFVVPPADEEYLPPVPGNVSLVPGSSRRFDALLDRLGRLNVTVMRSDGSSALVPAIGATVVTDPVSLLATPTPATDINGLTQVIGLDKGDYQVTATGISTGSLPKRVPVGLNQEVSVQIVLTLPVAKVTGTVVTQLVAGQQTPVDNATVTVTGTTGFSGLTPVRQSAQAITPPAAPNPDPNAGTGRFTICTDGGACPEESTSPGSTMVLPLVQPRVDVTVTAPGFQPFSAADVPTSELATITLSPAGVPFSGTLDFAPGLAGTALADAVRNVRFSVQSAPPGVGQLSLTAVLVGSTPTVVWSDSSQGTDVSGPAGSRLIRPGTYTVTATLPGYDLAPRTFTVDPGVAMPRAPDPAALVFTLRKFGFLRVTVGTTQNPDLLVQGAIVTITLQDGTTQQREAHPGDTFVDFGDLPTATYTVEVRAPGHQRVTTEVQLEAGDGPDDDKLVTVRRLGLVQGTVKSVLTTGLEQDLPGAQIAVRQGVAGTPFVGTTGSTGTYRVTGTTVTDGLVLGAWQVEATAPGHDAVPATQVQVPHPITGSLDVDVPTIRLPAKNGGLQVRAYDGTTVVPGLTMQLSYLDSTGPRTITPTCGPDNNTAPCPGGLYVFIDVPPLTYNLNISGATYSPLSLPVTIPPGETPSISVPMTTPSGSIQGLVQHQRANGRLDPVSGAVVTLTPETGASRTVMSTTNGQYTFPVVVAGTYTVSTTVEGLGASRTVAVQPGQGIVVDLLLQDVTRQVQVTVTSANGTDLTGALVSLTSATLTGPAAQPVVRTGAGASTYTTTFNQVPTGPWTVTVSGPSGHLGTHTAPLEVPANGTGVVPAAVTVRETQLALRATSTVTGAPATVLATVTQGSTATPVTVAVGGGDSILFLPDTAATVTATVAGGWVVTVTGGTIPAGTTFRSVTMDVTGRPTTTSATVGAATVAVGGTVSVATRVQPASGGGTVEPGTLQLQRRTPAGLWTDVGDEVVATGGNQTVTATADAGWGTGDVSLRVAYSGAGSWGPSTSLEVTVTVQTPTTTGITAAAGVLTATVSPSGATGTVVFEVVPAAGPATAIASCSAVALTAGVATCTYTPAAGVTENVRARYTGATTFVASQSGNVSVSGP</sequence>
<dbReference type="SUPFAM" id="SSF49452">
    <property type="entry name" value="Starch-binding domain-like"/>
    <property type="match status" value="2"/>
</dbReference>
<evidence type="ECO:0000256" key="1">
    <source>
        <dbReference type="ARBA" id="ARBA00000548"/>
    </source>
</evidence>
<evidence type="ECO:0000313" key="5">
    <source>
        <dbReference type="EMBL" id="MDQ0372080.1"/>
    </source>
</evidence>
<proteinExistence type="predicted"/>
<dbReference type="Gene3D" id="2.60.40.10">
    <property type="entry name" value="Immunoglobulins"/>
    <property type="match status" value="1"/>
</dbReference>
<dbReference type="EC" id="3.2.1.1" evidence="2"/>
<comment type="caution">
    <text evidence="5">The sequence shown here is derived from an EMBL/GenBank/DDBJ whole genome shotgun (WGS) entry which is preliminary data.</text>
</comment>
<dbReference type="EMBL" id="JAUSVB010000001">
    <property type="protein sequence ID" value="MDQ0372080.1"/>
    <property type="molecule type" value="Genomic_DNA"/>
</dbReference>
<evidence type="ECO:0000256" key="2">
    <source>
        <dbReference type="ARBA" id="ARBA00012595"/>
    </source>
</evidence>
<dbReference type="InterPro" id="IPR013783">
    <property type="entry name" value="Ig-like_fold"/>
</dbReference>
<keyword evidence="6" id="KW-1185">Reference proteome</keyword>
<dbReference type="Gene3D" id="2.60.40.1120">
    <property type="entry name" value="Carboxypeptidase-like, regulatory domain"/>
    <property type="match status" value="6"/>
</dbReference>
<feature type="region of interest" description="Disordered" evidence="4">
    <location>
        <begin position="259"/>
        <end position="305"/>
    </location>
</feature>
<evidence type="ECO:0000256" key="4">
    <source>
        <dbReference type="SAM" id="MobiDB-lite"/>
    </source>
</evidence>
<name>A0ABU0E9Z4_9CELL</name>
<evidence type="ECO:0000256" key="3">
    <source>
        <dbReference type="ARBA" id="ARBA00030238"/>
    </source>
</evidence>
<accession>A0ABU0E9Z4</accession>
<feature type="region of interest" description="Disordered" evidence="4">
    <location>
        <begin position="1"/>
        <end position="23"/>
    </location>
</feature>
<comment type="catalytic activity">
    <reaction evidence="1">
        <text>Endohydrolysis of (1-&gt;4)-alpha-D-glucosidic linkages in polysaccharides containing three or more (1-&gt;4)-alpha-linked D-glucose units.</text>
        <dbReference type="EC" id="3.2.1.1"/>
    </reaction>
</comment>